<feature type="domain" description="UreE urease accessory N-terminal" evidence="6">
    <location>
        <begin position="9"/>
        <end position="75"/>
    </location>
</feature>
<dbReference type="Proteomes" id="UP001501570">
    <property type="component" value="Unassembled WGS sequence"/>
</dbReference>
<keyword evidence="3 5" id="KW-0533">Nickel</keyword>
<name>A0ABP9S2J5_9ACTN</name>
<dbReference type="CDD" id="cd00571">
    <property type="entry name" value="UreE"/>
    <property type="match status" value="1"/>
</dbReference>
<keyword evidence="8" id="KW-1185">Reference proteome</keyword>
<dbReference type="InterPro" id="IPR004029">
    <property type="entry name" value="UreE_N"/>
</dbReference>
<reference evidence="8" key="1">
    <citation type="journal article" date="2019" name="Int. J. Syst. Evol. Microbiol.">
        <title>The Global Catalogue of Microorganisms (GCM) 10K type strain sequencing project: providing services to taxonomists for standard genome sequencing and annotation.</title>
        <authorList>
            <consortium name="The Broad Institute Genomics Platform"/>
            <consortium name="The Broad Institute Genome Sequencing Center for Infectious Disease"/>
            <person name="Wu L."/>
            <person name="Ma J."/>
        </authorList>
    </citation>
    <scope>NUCLEOTIDE SEQUENCE [LARGE SCALE GENOMIC DNA]</scope>
    <source>
        <strain evidence="8">JCM 18304</strain>
    </source>
</reference>
<dbReference type="PIRSF" id="PIRSF036402">
    <property type="entry name" value="Ureas_acces_UreE"/>
    <property type="match status" value="1"/>
</dbReference>
<dbReference type="HAMAP" id="MF_00822">
    <property type="entry name" value="UreE"/>
    <property type="match status" value="1"/>
</dbReference>
<proteinExistence type="inferred from homology"/>
<evidence type="ECO:0000313" key="7">
    <source>
        <dbReference type="EMBL" id="GAA5189888.1"/>
    </source>
</evidence>
<organism evidence="7 8">
    <name type="scientific">Rugosimonospora acidiphila</name>
    <dbReference type="NCBI Taxonomy" id="556531"/>
    <lineage>
        <taxon>Bacteria</taxon>
        <taxon>Bacillati</taxon>
        <taxon>Actinomycetota</taxon>
        <taxon>Actinomycetes</taxon>
        <taxon>Micromonosporales</taxon>
        <taxon>Micromonosporaceae</taxon>
        <taxon>Rugosimonospora</taxon>
    </lineage>
</organism>
<dbReference type="InterPro" id="IPR036118">
    <property type="entry name" value="UreE_N_sf"/>
</dbReference>
<comment type="similarity">
    <text evidence="5">Belongs to the UreE family.</text>
</comment>
<evidence type="ECO:0000256" key="5">
    <source>
        <dbReference type="HAMAP-Rule" id="MF_00822"/>
    </source>
</evidence>
<evidence type="ECO:0000256" key="2">
    <source>
        <dbReference type="ARBA" id="ARBA00022490"/>
    </source>
</evidence>
<keyword evidence="2 5" id="KW-0963">Cytoplasm</keyword>
<dbReference type="EMBL" id="BAABJQ010000013">
    <property type="protein sequence ID" value="GAA5189888.1"/>
    <property type="molecule type" value="Genomic_DNA"/>
</dbReference>
<dbReference type="InterPro" id="IPR012406">
    <property type="entry name" value="UreE"/>
</dbReference>
<dbReference type="InterPro" id="IPR007864">
    <property type="entry name" value="UreE_C_dom"/>
</dbReference>
<dbReference type="SUPFAM" id="SSF69287">
    <property type="entry name" value="Urease metallochaperone UreE, N-terminal domain"/>
    <property type="match status" value="1"/>
</dbReference>
<sequence>MLVESVLGNADEPAWAARLTSARVEHLVLDQWEAQKNRLRKRASDGTEVALSLGRGNRPRDGDVLFWDEAAQTAIVARVRLGEVMVVDLSGLEKEPAELGLRSAVELGHALGNQHWPAVVKGGRVYVPLTVDRKVMDSVMRTHDLTGIGHEFVPGTEVIAYLAPHEARRLFGGADATPHTHLPGPVR</sequence>
<comment type="function">
    <text evidence="5">Involved in urease metallocenter assembly. Binds nickel. Probably functions as a nickel donor during metallocenter assembly.</text>
</comment>
<dbReference type="SMART" id="SM00988">
    <property type="entry name" value="UreE_N"/>
    <property type="match status" value="1"/>
</dbReference>
<keyword evidence="4 5" id="KW-0143">Chaperone</keyword>
<comment type="caution">
    <text evidence="7">The sequence shown here is derived from an EMBL/GenBank/DDBJ whole genome shotgun (WGS) entry which is preliminary data.</text>
</comment>
<evidence type="ECO:0000256" key="4">
    <source>
        <dbReference type="ARBA" id="ARBA00023186"/>
    </source>
</evidence>
<dbReference type="RefSeq" id="WP_345632299.1">
    <property type="nucleotide sequence ID" value="NZ_BAABJQ010000013.1"/>
</dbReference>
<evidence type="ECO:0000313" key="8">
    <source>
        <dbReference type="Proteomes" id="UP001501570"/>
    </source>
</evidence>
<accession>A0ABP9S2J5</accession>
<evidence type="ECO:0000259" key="6">
    <source>
        <dbReference type="SMART" id="SM00988"/>
    </source>
</evidence>
<evidence type="ECO:0000256" key="3">
    <source>
        <dbReference type="ARBA" id="ARBA00022596"/>
    </source>
</evidence>
<dbReference type="Gene3D" id="2.60.260.20">
    <property type="entry name" value="Urease metallochaperone UreE, N-terminal domain"/>
    <property type="match status" value="1"/>
</dbReference>
<comment type="subcellular location">
    <subcellularLocation>
        <location evidence="1 5">Cytoplasm</location>
    </subcellularLocation>
</comment>
<dbReference type="Pfam" id="PF02814">
    <property type="entry name" value="UreE_N"/>
    <property type="match status" value="1"/>
</dbReference>
<dbReference type="Pfam" id="PF05194">
    <property type="entry name" value="UreE_C"/>
    <property type="match status" value="1"/>
</dbReference>
<protein>
    <recommendedName>
        <fullName evidence="5">Urease accessory protein UreE</fullName>
    </recommendedName>
</protein>
<gene>
    <name evidence="5 7" type="primary">ureE</name>
    <name evidence="7" type="ORF">GCM10023322_43650</name>
</gene>
<evidence type="ECO:0000256" key="1">
    <source>
        <dbReference type="ARBA" id="ARBA00004496"/>
    </source>
</evidence>